<name>A0ABV7KX79_9PROT</name>
<dbReference type="PROSITE" id="PS00697">
    <property type="entry name" value="DNA_LIGASE_A1"/>
    <property type="match status" value="1"/>
</dbReference>
<evidence type="ECO:0000256" key="5">
    <source>
        <dbReference type="ARBA" id="ARBA00022763"/>
    </source>
</evidence>
<dbReference type="Gene3D" id="3.30.470.30">
    <property type="entry name" value="DNA ligase/mRNA capping enzyme"/>
    <property type="match status" value="1"/>
</dbReference>
<protein>
    <recommendedName>
        <fullName evidence="1">DNA ligase (ATP)</fullName>
        <ecNumber evidence="1">6.5.1.1</ecNumber>
    </recommendedName>
</protein>
<dbReference type="EC" id="6.5.1.1" evidence="1"/>
<dbReference type="InterPro" id="IPR016059">
    <property type="entry name" value="DNA_ligase_ATP-dep_CS"/>
</dbReference>
<dbReference type="Pfam" id="PF04679">
    <property type="entry name" value="DNA_ligase_A_C"/>
    <property type="match status" value="1"/>
</dbReference>
<keyword evidence="8" id="KW-0234">DNA repair</keyword>
<comment type="caution">
    <text evidence="12">The sequence shown here is derived from an EMBL/GenBank/DDBJ whole genome shotgun (WGS) entry which is preliminary data.</text>
</comment>
<dbReference type="RefSeq" id="WP_379898863.1">
    <property type="nucleotide sequence ID" value="NZ_JBHRTR010000015.1"/>
</dbReference>
<dbReference type="GO" id="GO:0003910">
    <property type="term" value="F:DNA ligase (ATP) activity"/>
    <property type="evidence" value="ECO:0007669"/>
    <property type="project" value="UniProtKB-EC"/>
</dbReference>
<evidence type="ECO:0000313" key="13">
    <source>
        <dbReference type="Proteomes" id="UP001595528"/>
    </source>
</evidence>
<dbReference type="EMBL" id="JBHRTR010000015">
    <property type="protein sequence ID" value="MFC3226739.1"/>
    <property type="molecule type" value="Genomic_DNA"/>
</dbReference>
<dbReference type="Pfam" id="PF01068">
    <property type="entry name" value="DNA_ligase_A_M"/>
    <property type="match status" value="1"/>
</dbReference>
<evidence type="ECO:0000256" key="9">
    <source>
        <dbReference type="ARBA" id="ARBA00023306"/>
    </source>
</evidence>
<dbReference type="InterPro" id="IPR012309">
    <property type="entry name" value="DNA_ligase_ATP-dep_C"/>
</dbReference>
<dbReference type="SUPFAM" id="SSF50249">
    <property type="entry name" value="Nucleic acid-binding proteins"/>
    <property type="match status" value="1"/>
</dbReference>
<dbReference type="Gene3D" id="2.40.50.140">
    <property type="entry name" value="Nucleic acid-binding proteins"/>
    <property type="match status" value="1"/>
</dbReference>
<keyword evidence="9" id="KW-0131">Cell cycle</keyword>
<evidence type="ECO:0000256" key="8">
    <source>
        <dbReference type="ARBA" id="ARBA00023204"/>
    </source>
</evidence>
<dbReference type="Proteomes" id="UP001595528">
    <property type="component" value="Unassembled WGS sequence"/>
</dbReference>
<evidence type="ECO:0000256" key="2">
    <source>
        <dbReference type="ARBA" id="ARBA00022598"/>
    </source>
</evidence>
<dbReference type="NCBIfam" id="NF006701">
    <property type="entry name" value="PRK09247.1"/>
    <property type="match status" value="1"/>
</dbReference>
<dbReference type="CDD" id="cd07972">
    <property type="entry name" value="OBF_DNA_ligase_Arch_LigB"/>
    <property type="match status" value="1"/>
</dbReference>
<dbReference type="PROSITE" id="PS50160">
    <property type="entry name" value="DNA_LIGASE_A3"/>
    <property type="match status" value="1"/>
</dbReference>
<dbReference type="InterPro" id="IPR012340">
    <property type="entry name" value="NA-bd_OB-fold"/>
</dbReference>
<proteinExistence type="predicted"/>
<keyword evidence="6" id="KW-0460">Magnesium</keyword>
<feature type="domain" description="ATP-dependent DNA ligase family profile" evidence="11">
    <location>
        <begin position="314"/>
        <end position="435"/>
    </location>
</feature>
<evidence type="ECO:0000256" key="10">
    <source>
        <dbReference type="ARBA" id="ARBA00034003"/>
    </source>
</evidence>
<reference evidence="13" key="1">
    <citation type="journal article" date="2019" name="Int. J. Syst. Evol. Microbiol.">
        <title>The Global Catalogue of Microorganisms (GCM) 10K type strain sequencing project: providing services to taxonomists for standard genome sequencing and annotation.</title>
        <authorList>
            <consortium name="The Broad Institute Genomics Platform"/>
            <consortium name="The Broad Institute Genome Sequencing Center for Infectious Disease"/>
            <person name="Wu L."/>
            <person name="Ma J."/>
        </authorList>
    </citation>
    <scope>NUCLEOTIDE SEQUENCE [LARGE SCALE GENOMIC DNA]</scope>
    <source>
        <strain evidence="13">KCTC 42964</strain>
    </source>
</reference>
<accession>A0ABV7KX79</accession>
<dbReference type="InterPro" id="IPR050191">
    <property type="entry name" value="ATP-dep_DNA_ligase"/>
</dbReference>
<evidence type="ECO:0000256" key="4">
    <source>
        <dbReference type="ARBA" id="ARBA00022723"/>
    </source>
</evidence>
<gene>
    <name evidence="12" type="ORF">ACFOGJ_05825</name>
</gene>
<dbReference type="PANTHER" id="PTHR45674:SF13">
    <property type="entry name" value="DNA LIGASE-RELATED"/>
    <property type="match status" value="1"/>
</dbReference>
<evidence type="ECO:0000256" key="1">
    <source>
        <dbReference type="ARBA" id="ARBA00012727"/>
    </source>
</evidence>
<keyword evidence="4" id="KW-0479">Metal-binding</keyword>
<keyword evidence="7" id="KW-0233">DNA recombination</keyword>
<sequence length="543" mass="60286">MRDFAALIEGLAFTPGRNGKLRLIADYLARTPDPARGYGLAALTGDLSFRQVKPAAIRALIAERTDPVLFGWSYDYVGDLAETVSLMWPASAPAGQAPTLTQVVERFAAARRGEVPALLDGWLSALDESGRFALLKLVTGGMRVGVSARLAKLALAEWGKVDINEIEELWHGFEPPYEELFVWLDGRGPRPVPATGLGFRPLMLSNPLDEAALAGMDPAAYRAEYKWDGARVQLAAENNRVRIYSRAGDEISAAFPDLADAAMGLHAVLDGELLVADAGTAPDGVAIRPFNDLQQRLNRKKVTAPLMRTHPAHLRLYDILFEGDEDLRPLPFDARRARLEAWQARTQPDRMDLSPLVPFADWEELAELRSVLRDASVEGLMLKQGDSPYLPGRPKGPWFKWKRTALTLDCVLMYAQRGHGKRSSFYSDFTFGAWRDGEAGRELTPVGKAYFGFTDAELVELDRWVRRNTVNRFGPVREVEPGLVLEVAFDSVQRSRRHKSGLAMRFPRISRIRWEKPAEEADRLESLEAMLPDSLLAGAAPAD</sequence>
<evidence type="ECO:0000259" key="11">
    <source>
        <dbReference type="PROSITE" id="PS50160"/>
    </source>
</evidence>
<organism evidence="12 13">
    <name type="scientific">Marinibaculum pumilum</name>
    <dbReference type="NCBI Taxonomy" id="1766165"/>
    <lineage>
        <taxon>Bacteria</taxon>
        <taxon>Pseudomonadati</taxon>
        <taxon>Pseudomonadota</taxon>
        <taxon>Alphaproteobacteria</taxon>
        <taxon>Rhodospirillales</taxon>
        <taxon>Rhodospirillaceae</taxon>
        <taxon>Marinibaculum</taxon>
    </lineage>
</organism>
<keyword evidence="3" id="KW-0132">Cell division</keyword>
<keyword evidence="13" id="KW-1185">Reference proteome</keyword>
<dbReference type="InterPro" id="IPR012310">
    <property type="entry name" value="DNA_ligase_ATP-dep_cent"/>
</dbReference>
<evidence type="ECO:0000256" key="6">
    <source>
        <dbReference type="ARBA" id="ARBA00022842"/>
    </source>
</evidence>
<dbReference type="PANTHER" id="PTHR45674">
    <property type="entry name" value="DNA LIGASE 1/3 FAMILY MEMBER"/>
    <property type="match status" value="1"/>
</dbReference>
<keyword evidence="2 12" id="KW-0436">Ligase</keyword>
<dbReference type="InterPro" id="IPR026333">
    <property type="entry name" value="ATP_dep_DNA_lig_pp_1105_fam"/>
</dbReference>
<evidence type="ECO:0000313" key="12">
    <source>
        <dbReference type="EMBL" id="MFC3226739.1"/>
    </source>
</evidence>
<comment type="catalytic activity">
    <reaction evidence="10">
        <text>ATP + (deoxyribonucleotide)n-3'-hydroxyl + 5'-phospho-(deoxyribonucleotide)m = (deoxyribonucleotide)n+m + AMP + diphosphate.</text>
        <dbReference type="EC" id="6.5.1.1"/>
    </reaction>
</comment>
<dbReference type="CDD" id="cd07897">
    <property type="entry name" value="Adenylation_DNA_ligase_Bac1"/>
    <property type="match status" value="1"/>
</dbReference>
<keyword evidence="5" id="KW-0227">DNA damage</keyword>
<evidence type="ECO:0000256" key="7">
    <source>
        <dbReference type="ARBA" id="ARBA00023172"/>
    </source>
</evidence>
<dbReference type="SUPFAM" id="SSF56091">
    <property type="entry name" value="DNA ligase/mRNA capping enzyme, catalytic domain"/>
    <property type="match status" value="1"/>
</dbReference>
<evidence type="ECO:0000256" key="3">
    <source>
        <dbReference type="ARBA" id="ARBA00022618"/>
    </source>
</evidence>
<dbReference type="NCBIfam" id="TIGR04120">
    <property type="entry name" value="DNA_lig_bact"/>
    <property type="match status" value="1"/>
</dbReference>